<accession>A0A2K2HBG7</accession>
<dbReference type="InterPro" id="IPR025048">
    <property type="entry name" value="DUF3987"/>
</dbReference>
<evidence type="ECO:0000313" key="2">
    <source>
        <dbReference type="Proteomes" id="UP000236340"/>
    </source>
</evidence>
<dbReference type="EMBL" id="PPFX01000010">
    <property type="protein sequence ID" value="PNU20652.1"/>
    <property type="molecule type" value="Genomic_DNA"/>
</dbReference>
<evidence type="ECO:0000313" key="1">
    <source>
        <dbReference type="EMBL" id="PNU20652.1"/>
    </source>
</evidence>
<gene>
    <name evidence="1" type="ORF">C2E25_06300</name>
</gene>
<dbReference type="Proteomes" id="UP000236340">
    <property type="component" value="Unassembled WGS sequence"/>
</dbReference>
<dbReference type="Pfam" id="PF13148">
    <property type="entry name" value="DUF3987"/>
    <property type="match status" value="1"/>
</dbReference>
<proteinExistence type="predicted"/>
<organism evidence="1 2">
    <name type="scientific">Geothermobacter hydrogeniphilus</name>
    <dbReference type="NCBI Taxonomy" id="1969733"/>
    <lineage>
        <taxon>Bacteria</taxon>
        <taxon>Pseudomonadati</taxon>
        <taxon>Thermodesulfobacteriota</taxon>
        <taxon>Desulfuromonadia</taxon>
        <taxon>Desulfuromonadales</taxon>
        <taxon>Geothermobacteraceae</taxon>
        <taxon>Geothermobacter</taxon>
    </lineage>
</organism>
<name>A0A2K2HBG7_9BACT</name>
<comment type="caution">
    <text evidence="1">The sequence shown here is derived from an EMBL/GenBank/DDBJ whole genome shotgun (WGS) entry which is preliminary data.</text>
</comment>
<evidence type="ECO:0008006" key="3">
    <source>
        <dbReference type="Google" id="ProtNLM"/>
    </source>
</evidence>
<reference evidence="1 2" key="1">
    <citation type="journal article" date="2018" name="Genome Announc.">
        <title>Genome Sequence of Geothermobacter sp. HR-1 Iron Reducer from the Loihi Seamount.</title>
        <authorList>
            <person name="Smith H."/>
            <person name="Abuyen K."/>
            <person name="Tremblay J."/>
            <person name="Savalia P."/>
            <person name="Perez-Rodriguez I."/>
            <person name="Emerson D."/>
            <person name="Tully B."/>
            <person name="Amend J."/>
        </authorList>
    </citation>
    <scope>NUCLEOTIDE SEQUENCE [LARGE SCALE GENOMIC DNA]</scope>
    <source>
        <strain evidence="1 2">HR-1</strain>
    </source>
</reference>
<protein>
    <recommendedName>
        <fullName evidence="3">DUF3987 domain-containing protein</fullName>
    </recommendedName>
</protein>
<dbReference type="AlphaFoldDB" id="A0A2K2HBG7"/>
<sequence>MKTDLAAGFDRLEPGGWVPRPLPEELPPVKRLEFAMLPDALAPWVMDVWERMQCPPDYPAVSAMVTLSGVVGRRVAVGPQAETDWMVVPNLWGLLVGRPGLLKSPAMEAMLAPLKTLASEELEAYQQAMADHELEELAFRLRREAAEKIARKRLAHDPTADIAGDLLGSPPEPPVLRRYLSNDSSVEALGELLRQSPDGILVHRDEMMSLLKQLDREDNVAARGFYLTAWNGDSGYTFDRIGRGLNLHIPALCLSLLGSTQPGRLVMRWSPPAT</sequence>